<feature type="region of interest" description="Disordered" evidence="1">
    <location>
        <begin position="1"/>
        <end position="86"/>
    </location>
</feature>
<protein>
    <submittedName>
        <fullName evidence="2">Uncharacterized protein</fullName>
    </submittedName>
</protein>
<feature type="compositionally biased region" description="Basic and acidic residues" evidence="1">
    <location>
        <begin position="1"/>
        <end position="11"/>
    </location>
</feature>
<sequence length="281" mass="30116">MDKDMRVRKAPQEYGHAALGSSGRARSTSRDNKTEGRYASISARPGPLHEPQSDSEESCADRETSFGGNASGNDGRQSSHVRCPSQPLLGPCWTDVLLFEPDSSGSSRWSRKAASGPPEDGATIATGPSDEGTQAPQSTTPSSMARPLDDQYVLRELGSWGTGCPMPDAGSPSGMMDEDHGVLRELGSWSTGMPDAGSPSEMMDEIERWPSAVHSGRGSPLTRMPTPELSPLPANFEFLPCGNHHEEGLSNAWHMTPKAKGRARIAWAKAYIEQAKARAPE</sequence>
<evidence type="ECO:0000313" key="3">
    <source>
        <dbReference type="Proteomes" id="UP000557566"/>
    </source>
</evidence>
<reference evidence="2 3" key="1">
    <citation type="journal article" date="2020" name="Genome Biol. Evol.">
        <title>A new high-quality draft genome assembly of the Chinese cordyceps Ophiocordyceps sinensis.</title>
        <authorList>
            <person name="Shu R."/>
            <person name="Zhang J."/>
            <person name="Meng Q."/>
            <person name="Zhang H."/>
            <person name="Zhou G."/>
            <person name="Li M."/>
            <person name="Wu P."/>
            <person name="Zhao Y."/>
            <person name="Chen C."/>
            <person name="Qin Q."/>
        </authorList>
    </citation>
    <scope>NUCLEOTIDE SEQUENCE [LARGE SCALE GENOMIC DNA]</scope>
    <source>
        <strain evidence="2 3">IOZ07</strain>
    </source>
</reference>
<name>A0A8H4PLZ8_9HYPO</name>
<feature type="region of interest" description="Disordered" evidence="1">
    <location>
        <begin position="100"/>
        <end position="147"/>
    </location>
</feature>
<keyword evidence="3" id="KW-1185">Reference proteome</keyword>
<feature type="compositionally biased region" description="Polar residues" evidence="1">
    <location>
        <begin position="131"/>
        <end position="143"/>
    </location>
</feature>
<accession>A0A8H4PLZ8</accession>
<feature type="compositionally biased region" description="Polar residues" evidence="1">
    <location>
        <begin position="66"/>
        <end position="80"/>
    </location>
</feature>
<proteinExistence type="predicted"/>
<dbReference type="EMBL" id="JAAVMX010000008">
    <property type="protein sequence ID" value="KAF4505751.1"/>
    <property type="molecule type" value="Genomic_DNA"/>
</dbReference>
<gene>
    <name evidence="2" type="ORF">G6O67_007667</name>
</gene>
<dbReference type="OrthoDB" id="4926650at2759"/>
<comment type="caution">
    <text evidence="2">The sequence shown here is derived from an EMBL/GenBank/DDBJ whole genome shotgun (WGS) entry which is preliminary data.</text>
</comment>
<dbReference type="Proteomes" id="UP000557566">
    <property type="component" value="Unassembled WGS sequence"/>
</dbReference>
<organism evidence="2 3">
    <name type="scientific">Ophiocordyceps sinensis</name>
    <dbReference type="NCBI Taxonomy" id="72228"/>
    <lineage>
        <taxon>Eukaryota</taxon>
        <taxon>Fungi</taxon>
        <taxon>Dikarya</taxon>
        <taxon>Ascomycota</taxon>
        <taxon>Pezizomycotina</taxon>
        <taxon>Sordariomycetes</taxon>
        <taxon>Hypocreomycetidae</taxon>
        <taxon>Hypocreales</taxon>
        <taxon>Ophiocordycipitaceae</taxon>
        <taxon>Ophiocordyceps</taxon>
    </lineage>
</organism>
<evidence type="ECO:0000313" key="2">
    <source>
        <dbReference type="EMBL" id="KAF4505751.1"/>
    </source>
</evidence>
<dbReference type="AlphaFoldDB" id="A0A8H4PLZ8"/>
<evidence type="ECO:0000256" key="1">
    <source>
        <dbReference type="SAM" id="MobiDB-lite"/>
    </source>
</evidence>